<comment type="subcellular location">
    <subcellularLocation>
        <location evidence="2">Cytoplasm</location>
    </subcellularLocation>
</comment>
<evidence type="ECO:0000256" key="12">
    <source>
        <dbReference type="ARBA" id="ARBA00022840"/>
    </source>
</evidence>
<evidence type="ECO:0000256" key="4">
    <source>
        <dbReference type="ARBA" id="ARBA00012513"/>
    </source>
</evidence>
<keyword evidence="11" id="KW-0418">Kinase</keyword>
<dbReference type="Proteomes" id="UP000593567">
    <property type="component" value="Unassembled WGS sequence"/>
</dbReference>
<feature type="repeat" description="RCC1" evidence="14">
    <location>
        <begin position="309"/>
        <end position="365"/>
    </location>
</feature>
<dbReference type="Gene3D" id="2.130.10.30">
    <property type="entry name" value="Regulator of chromosome condensation 1/beta-lactamase-inhibitor protein II"/>
    <property type="match status" value="2"/>
</dbReference>
<dbReference type="FunFam" id="3.30.200.20:FF:000097">
    <property type="entry name" value="Probable serine/threonine-protein kinase nek1"/>
    <property type="match status" value="1"/>
</dbReference>
<dbReference type="PROSITE" id="PS00108">
    <property type="entry name" value="PROTEIN_KINASE_ST"/>
    <property type="match status" value="1"/>
</dbReference>
<evidence type="ECO:0000256" key="10">
    <source>
        <dbReference type="ARBA" id="ARBA00022741"/>
    </source>
</evidence>
<dbReference type="EC" id="2.7.11.1" evidence="4"/>
<dbReference type="Gene3D" id="3.30.200.20">
    <property type="entry name" value="Phosphorylase Kinase, domain 1"/>
    <property type="match status" value="1"/>
</dbReference>
<evidence type="ECO:0000256" key="7">
    <source>
        <dbReference type="ARBA" id="ARBA00022553"/>
    </source>
</evidence>
<feature type="repeat" description="RCC1" evidence="14">
    <location>
        <begin position="366"/>
        <end position="416"/>
    </location>
</feature>
<dbReference type="Pfam" id="PF00415">
    <property type="entry name" value="RCC1"/>
    <property type="match status" value="4"/>
</dbReference>
<dbReference type="SMART" id="SM00220">
    <property type="entry name" value="S_TKc"/>
    <property type="match status" value="1"/>
</dbReference>
<keyword evidence="5" id="KW-0963">Cytoplasm</keyword>
<keyword evidence="13" id="KW-0460">Magnesium</keyword>
<evidence type="ECO:0000313" key="16">
    <source>
        <dbReference type="EMBL" id="KAF6023999.1"/>
    </source>
</evidence>
<comment type="caution">
    <text evidence="16">The sequence shown here is derived from an EMBL/GenBank/DDBJ whole genome shotgun (WGS) entry which is preliminary data.</text>
</comment>
<comment type="cofactor">
    <cofactor evidence="1">
        <name>Mg(2+)</name>
        <dbReference type="ChEBI" id="CHEBI:18420"/>
    </cofactor>
</comment>
<feature type="repeat" description="RCC1" evidence="14">
    <location>
        <begin position="512"/>
        <end position="564"/>
    </location>
</feature>
<dbReference type="PANTHER" id="PTHR44535">
    <property type="entry name" value="PROTEIN CBG16200"/>
    <property type="match status" value="1"/>
</dbReference>
<feature type="domain" description="Protein kinase" evidence="15">
    <location>
        <begin position="19"/>
        <end position="263"/>
    </location>
</feature>
<dbReference type="Pfam" id="PF00069">
    <property type="entry name" value="Pkinase"/>
    <property type="match status" value="1"/>
</dbReference>
<evidence type="ECO:0000256" key="6">
    <source>
        <dbReference type="ARBA" id="ARBA00022527"/>
    </source>
</evidence>
<keyword evidence="7" id="KW-0597">Phosphoprotein</keyword>
<proteinExistence type="inferred from homology"/>
<evidence type="ECO:0000256" key="1">
    <source>
        <dbReference type="ARBA" id="ARBA00001946"/>
    </source>
</evidence>
<evidence type="ECO:0000256" key="8">
    <source>
        <dbReference type="ARBA" id="ARBA00022679"/>
    </source>
</evidence>
<keyword evidence="12" id="KW-0067">ATP-binding</keyword>
<dbReference type="GO" id="GO:0005737">
    <property type="term" value="C:cytoplasm"/>
    <property type="evidence" value="ECO:0007669"/>
    <property type="project" value="UniProtKB-SubCell"/>
</dbReference>
<feature type="repeat" description="RCC1" evidence="14">
    <location>
        <begin position="445"/>
        <end position="511"/>
    </location>
</feature>
<evidence type="ECO:0000313" key="17">
    <source>
        <dbReference type="Proteomes" id="UP000593567"/>
    </source>
</evidence>
<evidence type="ECO:0000259" key="15">
    <source>
        <dbReference type="PROSITE" id="PS50011"/>
    </source>
</evidence>
<dbReference type="InterPro" id="IPR011009">
    <property type="entry name" value="Kinase-like_dom_sf"/>
</dbReference>
<dbReference type="PROSITE" id="PS50012">
    <property type="entry name" value="RCC1_3"/>
    <property type="match status" value="4"/>
</dbReference>
<dbReference type="EMBL" id="VXIV02002636">
    <property type="protein sequence ID" value="KAF6023999.1"/>
    <property type="molecule type" value="Genomic_DNA"/>
</dbReference>
<evidence type="ECO:0000256" key="13">
    <source>
        <dbReference type="ARBA" id="ARBA00022842"/>
    </source>
</evidence>
<keyword evidence="10" id="KW-0547">Nucleotide-binding</keyword>
<dbReference type="GO" id="GO:0046872">
    <property type="term" value="F:metal ion binding"/>
    <property type="evidence" value="ECO:0007669"/>
    <property type="project" value="UniProtKB-KW"/>
</dbReference>
<evidence type="ECO:0000256" key="9">
    <source>
        <dbReference type="ARBA" id="ARBA00022723"/>
    </source>
</evidence>
<keyword evidence="6" id="KW-0723">Serine/threonine-protein kinase</keyword>
<dbReference type="PANTHER" id="PTHR44535:SF1">
    <property type="entry name" value="SERINE_THREONINE-PROTEIN KINASE NEK9"/>
    <property type="match status" value="1"/>
</dbReference>
<name>A0A7J7JCK5_BUGNE</name>
<dbReference type="AlphaFoldDB" id="A0A7J7JCK5"/>
<accession>A0A7J7JCK5</accession>
<evidence type="ECO:0000256" key="2">
    <source>
        <dbReference type="ARBA" id="ARBA00004496"/>
    </source>
</evidence>
<dbReference type="OrthoDB" id="248923at2759"/>
<dbReference type="InterPro" id="IPR008271">
    <property type="entry name" value="Ser/Thr_kinase_AS"/>
</dbReference>
<protein>
    <recommendedName>
        <fullName evidence="4">non-specific serine/threonine protein kinase</fullName>
        <ecNumber evidence="4">2.7.11.1</ecNumber>
    </recommendedName>
</protein>
<evidence type="ECO:0000256" key="14">
    <source>
        <dbReference type="PROSITE-ProRule" id="PRU00235"/>
    </source>
</evidence>
<dbReference type="InterPro" id="IPR000408">
    <property type="entry name" value="Reg_chr_condens"/>
</dbReference>
<dbReference type="GO" id="GO:0004674">
    <property type="term" value="F:protein serine/threonine kinase activity"/>
    <property type="evidence" value="ECO:0007669"/>
    <property type="project" value="UniProtKB-KW"/>
</dbReference>
<dbReference type="InterPro" id="IPR000719">
    <property type="entry name" value="Prot_kinase_dom"/>
</dbReference>
<gene>
    <name evidence="16" type="ORF">EB796_017696</name>
</gene>
<keyword evidence="9" id="KW-0479">Metal-binding</keyword>
<evidence type="ECO:0000256" key="5">
    <source>
        <dbReference type="ARBA" id="ARBA00022490"/>
    </source>
</evidence>
<dbReference type="PROSITE" id="PS50011">
    <property type="entry name" value="PROTEIN_KINASE_DOM"/>
    <property type="match status" value="1"/>
</dbReference>
<dbReference type="InterPro" id="IPR009091">
    <property type="entry name" value="RCC1/BLIP-II"/>
</dbReference>
<dbReference type="InterPro" id="IPR051997">
    <property type="entry name" value="STK_NEK"/>
</dbReference>
<keyword evidence="17" id="KW-1185">Reference proteome</keyword>
<sequence length="631" mass="68949">MSADTAHQREAESPTEVTYIPIRVLGKGAFGEATLYRRVEDNSLVVWKEVNLNRLSTKEENDSANEVDILSLLDHANIITYYNHFIDSGVLLIEMEYANGGNLYQKIVQCSELLTEDKVIWYFYQLVSAVAFIHDVGIIHRDIKSLNIFLTKGGLCKLGDFGISKVLDSKTQMVESNALRLAAVIVQAEFKPIDDSNYSSSLQTMLTDILNKDPVHRPSAADMFQYECMQKHAKEIESCVWKLNASTRLARLSSMAVESQPIVVSQSTEVFVWGGGKVTPRIIDVFKDDKAAAQISCSKNHYAVVTVEKELFTWTSSHGQSSMVGQLGHGDVAAYKNPKKVESLEGIPVKQVACGEEFTICLADDGTLYSFGGDYYGCLAQDTEEQVLSPTPITQFDYTISQVSTGDCHVVVLTQCGKLVTLPVKQRIESVAAGPDCTFLITSSGKLLACGNNEYNKLGLNSEIRGITKRKAKVCYDAPCQHSMAVVKHLRNNRITQISSGPTHTAVITNFGQLLTFGNNKYGQLGLGDFREHPGINLVSGVLAGRKVTQVACGDNFTVIATDDNQVFACGSCKDGRLGIAVCTQNIALPRPIFGSLHAVPSICSSYWGTILVADKVLSQKLSAVLVLLSP</sequence>
<organism evidence="16 17">
    <name type="scientific">Bugula neritina</name>
    <name type="common">Brown bryozoan</name>
    <name type="synonym">Sertularia neritina</name>
    <dbReference type="NCBI Taxonomy" id="10212"/>
    <lineage>
        <taxon>Eukaryota</taxon>
        <taxon>Metazoa</taxon>
        <taxon>Spiralia</taxon>
        <taxon>Lophotrochozoa</taxon>
        <taxon>Bryozoa</taxon>
        <taxon>Gymnolaemata</taxon>
        <taxon>Cheilostomatida</taxon>
        <taxon>Flustrina</taxon>
        <taxon>Buguloidea</taxon>
        <taxon>Bugulidae</taxon>
        <taxon>Bugula</taxon>
    </lineage>
</organism>
<dbReference type="GO" id="GO:0005524">
    <property type="term" value="F:ATP binding"/>
    <property type="evidence" value="ECO:0007669"/>
    <property type="project" value="UniProtKB-KW"/>
</dbReference>
<evidence type="ECO:0000256" key="11">
    <source>
        <dbReference type="ARBA" id="ARBA00022777"/>
    </source>
</evidence>
<dbReference type="SUPFAM" id="SSF50985">
    <property type="entry name" value="RCC1/BLIP-II"/>
    <property type="match status" value="1"/>
</dbReference>
<reference evidence="16" key="1">
    <citation type="submission" date="2020-06" db="EMBL/GenBank/DDBJ databases">
        <title>Draft genome of Bugula neritina, a colonial animal packing powerful symbionts and potential medicines.</title>
        <authorList>
            <person name="Rayko M."/>
        </authorList>
    </citation>
    <scope>NUCLEOTIDE SEQUENCE [LARGE SCALE GENOMIC DNA]</scope>
    <source>
        <strain evidence="16">Kwan_BN1</strain>
    </source>
</reference>
<dbReference type="SUPFAM" id="SSF56112">
    <property type="entry name" value="Protein kinase-like (PK-like)"/>
    <property type="match status" value="1"/>
</dbReference>
<evidence type="ECO:0000256" key="3">
    <source>
        <dbReference type="ARBA" id="ARBA00010886"/>
    </source>
</evidence>
<dbReference type="Gene3D" id="1.10.510.10">
    <property type="entry name" value="Transferase(Phosphotransferase) domain 1"/>
    <property type="match status" value="1"/>
</dbReference>
<comment type="similarity">
    <text evidence="3">Belongs to the protein kinase superfamily. NEK Ser/Thr protein kinase family. NIMA subfamily.</text>
</comment>
<keyword evidence="8" id="KW-0808">Transferase</keyword>